<proteinExistence type="inferred from homology"/>
<protein>
    <submittedName>
        <fullName evidence="7">Transglycosylase SLT domain-containing protein</fullName>
    </submittedName>
</protein>
<evidence type="ECO:0000256" key="3">
    <source>
        <dbReference type="SAM" id="MobiDB-lite"/>
    </source>
</evidence>
<dbReference type="SUPFAM" id="SSF48435">
    <property type="entry name" value="Bacterial muramidases"/>
    <property type="match status" value="1"/>
</dbReference>
<feature type="compositionally biased region" description="Low complexity" evidence="3">
    <location>
        <begin position="669"/>
        <end position="692"/>
    </location>
</feature>
<dbReference type="PROSITE" id="PS00922">
    <property type="entry name" value="TRANSGLYCOSYLASE"/>
    <property type="match status" value="1"/>
</dbReference>
<evidence type="ECO:0000313" key="7">
    <source>
        <dbReference type="EMBL" id="MBM7123306.1"/>
    </source>
</evidence>
<dbReference type="CDD" id="cd13401">
    <property type="entry name" value="Slt70-like"/>
    <property type="match status" value="1"/>
</dbReference>
<dbReference type="Pfam" id="PF01464">
    <property type="entry name" value="SLT"/>
    <property type="match status" value="1"/>
</dbReference>
<dbReference type="RefSeq" id="WP_204637755.1">
    <property type="nucleotide sequence ID" value="NZ_JADIKC010000010.1"/>
</dbReference>
<dbReference type="Proteomes" id="UP001430065">
    <property type="component" value="Unassembled WGS sequence"/>
</dbReference>
<feature type="region of interest" description="Disordered" evidence="3">
    <location>
        <begin position="663"/>
        <end position="692"/>
    </location>
</feature>
<evidence type="ECO:0000259" key="6">
    <source>
        <dbReference type="Pfam" id="PF14718"/>
    </source>
</evidence>
<dbReference type="InterPro" id="IPR008939">
    <property type="entry name" value="Lytic_TGlycosylase_superhlx_U"/>
</dbReference>
<organism evidence="7 8">
    <name type="scientific">Dyella kyungheensis</name>
    <dbReference type="NCBI Taxonomy" id="1242174"/>
    <lineage>
        <taxon>Bacteria</taxon>
        <taxon>Pseudomonadati</taxon>
        <taxon>Pseudomonadota</taxon>
        <taxon>Gammaproteobacteria</taxon>
        <taxon>Lysobacterales</taxon>
        <taxon>Rhodanobacteraceae</taxon>
        <taxon>Dyella</taxon>
    </lineage>
</organism>
<dbReference type="EMBL" id="JADIKC010000010">
    <property type="protein sequence ID" value="MBM7123306.1"/>
    <property type="molecule type" value="Genomic_DNA"/>
</dbReference>
<comment type="similarity">
    <text evidence="1">Belongs to the transglycosylase Slt family.</text>
</comment>
<dbReference type="InterPro" id="IPR023346">
    <property type="entry name" value="Lysozyme-like_dom_sf"/>
</dbReference>
<dbReference type="InterPro" id="IPR000189">
    <property type="entry name" value="Transglyc_AS"/>
</dbReference>
<keyword evidence="8" id="KW-1185">Reference proteome</keyword>
<evidence type="ECO:0000313" key="8">
    <source>
        <dbReference type="Proteomes" id="UP001430065"/>
    </source>
</evidence>
<feature type="domain" description="Lytic transglycosylase superhelical linker" evidence="6">
    <location>
        <begin position="410"/>
        <end position="467"/>
    </location>
</feature>
<dbReference type="Gene3D" id="1.10.530.10">
    <property type="match status" value="1"/>
</dbReference>
<dbReference type="InterPro" id="IPR037061">
    <property type="entry name" value="Lytic_TGlycoase_superhlx_L_sf"/>
</dbReference>
<dbReference type="InterPro" id="IPR012289">
    <property type="entry name" value="Lytic_TGlycosylase_superhlx_L"/>
</dbReference>
<accession>A0ABS2JWB3</accession>
<dbReference type="InterPro" id="IPR008258">
    <property type="entry name" value="Transglycosylase_SLT_dom_1"/>
</dbReference>
<dbReference type="Gene3D" id="1.25.20.10">
    <property type="entry name" value="Bacterial muramidases"/>
    <property type="match status" value="1"/>
</dbReference>
<dbReference type="Gene3D" id="1.10.1240.20">
    <property type="entry name" value="Lytic transglycosylase, superhelical linker domain"/>
    <property type="match status" value="1"/>
</dbReference>
<reference evidence="7 8" key="1">
    <citation type="submission" date="2020-10" db="EMBL/GenBank/DDBJ databases">
        <title>Phylogeny of dyella-like bacteria.</title>
        <authorList>
            <person name="Fu J."/>
        </authorList>
    </citation>
    <scope>NUCLEOTIDE SEQUENCE [LARGE SCALE GENOMIC DNA]</scope>
    <source>
        <strain evidence="7 8">THG-B117</strain>
    </source>
</reference>
<evidence type="ECO:0000256" key="4">
    <source>
        <dbReference type="SAM" id="SignalP"/>
    </source>
</evidence>
<sequence>MSLHAAPRRVARRLLTLAAALWLIGAASAAEPSEAQRTAFKQAYAAAQQGGDGWRSAASGLQDYPLYPYLEAASLTHDIRQIQRPQVEDYLKRYPALIPASDLRRDFLTELARRQDWDNFLAMYQPGLGDALACNALQAQLSKGAQLDFDRDLSALWSKSKLPSACDPVLSAAHDQGLLTEARLWDRIDRAADAVQPGTINAIAGWLPAEQAQSAQRIASALSDPGAAVVAANQWPDSPRNRQAATLALERLARRQSVTADIAWQKLQDRFAFTPEQRNRVMYALALFHATDYDADALSRLIALPASAQTDTSREWRVRAALAQQDWTAVLAAIDAMPATQQQDGEWRWFRARALAATHREAEAQRTLTSLAAEPTFFGFLAADRINAPYGICPIELKGNPQRERALLANQGLLRSFELYAVGLPKQARREWTQALDGADAETLKLAVDLAYRRGWYDRAVFTFNTGDALRYYEQRFPLASQDGLVPQAEQAGIDPSWAYAILRAESAWMADARSGADARGLMQLLPSTAVLVAKRNGVTWTGGDSLYDPVINIILGTRYLAQMAARFNGAPWLASAAYNAGPGKVDQWLQARGSLPPDLFVATIPYKETREYVARVMSFAVIYDWRQHGNAVTLSQRLTPIGQTYTLPDSRSERKLVTCPAVAPPAPAEAGSAAPASSMAPPAAASSSGTH</sequence>
<keyword evidence="2 4" id="KW-0732">Signal</keyword>
<feature type="domain" description="Transglycosylase SLT" evidence="5">
    <location>
        <begin position="489"/>
        <end position="597"/>
    </location>
</feature>
<dbReference type="PANTHER" id="PTHR37423">
    <property type="entry name" value="SOLUBLE LYTIC MUREIN TRANSGLYCOSYLASE-RELATED"/>
    <property type="match status" value="1"/>
</dbReference>
<feature type="chain" id="PRO_5046580975" evidence="4">
    <location>
        <begin position="30"/>
        <end position="692"/>
    </location>
</feature>
<dbReference type="SUPFAM" id="SSF53955">
    <property type="entry name" value="Lysozyme-like"/>
    <property type="match status" value="1"/>
</dbReference>
<dbReference type="PANTHER" id="PTHR37423:SF5">
    <property type="entry name" value="SOLUBLE LYTIC MUREIN TRANSGLYCOSYLASE"/>
    <property type="match status" value="1"/>
</dbReference>
<feature type="signal peptide" evidence="4">
    <location>
        <begin position="1"/>
        <end position="29"/>
    </location>
</feature>
<evidence type="ECO:0000256" key="2">
    <source>
        <dbReference type="ARBA" id="ARBA00022729"/>
    </source>
</evidence>
<gene>
    <name evidence="7" type="ORF">ISP20_19240</name>
</gene>
<comment type="caution">
    <text evidence="7">The sequence shown here is derived from an EMBL/GenBank/DDBJ whole genome shotgun (WGS) entry which is preliminary data.</text>
</comment>
<name>A0ABS2JWB3_9GAMM</name>
<evidence type="ECO:0000256" key="1">
    <source>
        <dbReference type="ARBA" id="ARBA00007734"/>
    </source>
</evidence>
<dbReference type="Pfam" id="PF14718">
    <property type="entry name" value="SLT_L"/>
    <property type="match status" value="1"/>
</dbReference>
<evidence type="ECO:0000259" key="5">
    <source>
        <dbReference type="Pfam" id="PF01464"/>
    </source>
</evidence>